<protein>
    <recommendedName>
        <fullName evidence="3">Chromo domain-containing protein</fullName>
    </recommendedName>
</protein>
<keyword evidence="2" id="KW-0539">Nucleus</keyword>
<dbReference type="SUPFAM" id="SSF54160">
    <property type="entry name" value="Chromo domain-like"/>
    <property type="match status" value="1"/>
</dbReference>
<evidence type="ECO:0000256" key="1">
    <source>
        <dbReference type="ARBA" id="ARBA00004123"/>
    </source>
</evidence>
<dbReference type="InterPro" id="IPR017984">
    <property type="entry name" value="Chromo_dom_subgr"/>
</dbReference>
<dbReference type="eggNOG" id="KOG1911">
    <property type="taxonomic scope" value="Eukaryota"/>
</dbReference>
<name>A0A1X7U644_AMPQE</name>
<evidence type="ECO:0000256" key="2">
    <source>
        <dbReference type="ARBA" id="ARBA00023242"/>
    </source>
</evidence>
<dbReference type="Pfam" id="PF00385">
    <property type="entry name" value="Chromo"/>
    <property type="match status" value="1"/>
</dbReference>
<dbReference type="Gene3D" id="2.40.50.40">
    <property type="match status" value="1"/>
</dbReference>
<dbReference type="InterPro" id="IPR023780">
    <property type="entry name" value="Chromo_domain"/>
</dbReference>
<dbReference type="InterPro" id="IPR051219">
    <property type="entry name" value="Heterochromatin_chromo-domain"/>
</dbReference>
<evidence type="ECO:0000313" key="4">
    <source>
        <dbReference type="EnsemblMetazoa" id="Aqu2.1.23123_001"/>
    </source>
</evidence>
<sequence>MHVYHPEGYSAVLKTTALLQRVEVEVLDSGAVKIVTDLSDYQPYHEDLDVEMITEVPINENDNEEFTVEEIVERKYNSKEGRFEYFVKWQGYSNAYNTWELESNIPDLFLKEYELKHSSYGDSMACSARTGLRDPSKRKKTYDSAYYTFQ</sequence>
<dbReference type="InParanoid" id="A0A1X7U644"/>
<dbReference type="InterPro" id="IPR000953">
    <property type="entry name" value="Chromo/chromo_shadow_dom"/>
</dbReference>
<proteinExistence type="predicted"/>
<dbReference type="PANTHER" id="PTHR22812">
    <property type="entry name" value="CHROMOBOX PROTEIN"/>
    <property type="match status" value="1"/>
</dbReference>
<dbReference type="AlphaFoldDB" id="A0A1X7U644"/>
<feature type="domain" description="Chromo" evidence="3">
    <location>
        <begin position="66"/>
        <end position="105"/>
    </location>
</feature>
<comment type="subcellular location">
    <subcellularLocation>
        <location evidence="1">Nucleus</location>
    </subcellularLocation>
</comment>
<dbReference type="EnsemblMetazoa" id="Aqu2.1.23123_001">
    <property type="protein sequence ID" value="Aqu2.1.23123_001"/>
    <property type="gene ID" value="Aqu2.1.23123"/>
</dbReference>
<organism evidence="4">
    <name type="scientific">Amphimedon queenslandica</name>
    <name type="common">Sponge</name>
    <dbReference type="NCBI Taxonomy" id="400682"/>
    <lineage>
        <taxon>Eukaryota</taxon>
        <taxon>Metazoa</taxon>
        <taxon>Porifera</taxon>
        <taxon>Demospongiae</taxon>
        <taxon>Heteroscleromorpha</taxon>
        <taxon>Haplosclerida</taxon>
        <taxon>Niphatidae</taxon>
        <taxon>Amphimedon</taxon>
    </lineage>
</organism>
<dbReference type="PROSITE" id="PS50013">
    <property type="entry name" value="CHROMO_2"/>
    <property type="match status" value="1"/>
</dbReference>
<dbReference type="STRING" id="400682.A0A1X7U644"/>
<dbReference type="SMART" id="SM00298">
    <property type="entry name" value="CHROMO"/>
    <property type="match status" value="1"/>
</dbReference>
<dbReference type="GO" id="GO:0005634">
    <property type="term" value="C:nucleus"/>
    <property type="evidence" value="ECO:0007669"/>
    <property type="project" value="UniProtKB-SubCell"/>
</dbReference>
<accession>A0A1X7U644</accession>
<dbReference type="CDD" id="cd00024">
    <property type="entry name" value="CD_CSD"/>
    <property type="match status" value="1"/>
</dbReference>
<dbReference type="InterPro" id="IPR016197">
    <property type="entry name" value="Chromo-like_dom_sf"/>
</dbReference>
<reference evidence="4" key="1">
    <citation type="submission" date="2017-05" db="UniProtKB">
        <authorList>
            <consortium name="EnsemblMetazoa"/>
        </authorList>
    </citation>
    <scope>IDENTIFICATION</scope>
</reference>
<evidence type="ECO:0000259" key="3">
    <source>
        <dbReference type="PROSITE" id="PS50013"/>
    </source>
</evidence>
<dbReference type="PRINTS" id="PR00504">
    <property type="entry name" value="CHROMODOMAIN"/>
</dbReference>